<proteinExistence type="predicted"/>
<dbReference type="AlphaFoldDB" id="A0A0W8FWF5"/>
<accession>A0A0W8FWF5</accession>
<organism evidence="1">
    <name type="scientific">hydrocarbon metagenome</name>
    <dbReference type="NCBI Taxonomy" id="938273"/>
    <lineage>
        <taxon>unclassified sequences</taxon>
        <taxon>metagenomes</taxon>
        <taxon>ecological metagenomes</taxon>
    </lineage>
</organism>
<evidence type="ECO:0000313" key="1">
    <source>
        <dbReference type="EMBL" id="KUG25243.1"/>
    </source>
</evidence>
<comment type="caution">
    <text evidence="1">The sequence shown here is derived from an EMBL/GenBank/DDBJ whole genome shotgun (WGS) entry which is preliminary data.</text>
</comment>
<name>A0A0W8FWF5_9ZZZZ</name>
<protein>
    <submittedName>
        <fullName evidence="1">Uncharacterized protein</fullName>
    </submittedName>
</protein>
<gene>
    <name evidence="1" type="ORF">ASZ90_004933</name>
</gene>
<reference evidence="1" key="1">
    <citation type="journal article" date="2015" name="Proc. Natl. Acad. Sci. U.S.A.">
        <title>Networks of energetic and metabolic interactions define dynamics in microbial communities.</title>
        <authorList>
            <person name="Embree M."/>
            <person name="Liu J.K."/>
            <person name="Al-Bassam M.M."/>
            <person name="Zengler K."/>
        </authorList>
    </citation>
    <scope>NUCLEOTIDE SEQUENCE</scope>
</reference>
<sequence length="45" mass="5469">MIYEFEEYFIFAEDSQMRVIDCFKCFTFDDASRNSERVQFVLGKL</sequence>
<dbReference type="EMBL" id="LNQE01000736">
    <property type="protein sequence ID" value="KUG25243.1"/>
    <property type="molecule type" value="Genomic_DNA"/>
</dbReference>